<dbReference type="EC" id="2.3.1.183" evidence="4"/>
<reference evidence="4 6" key="1">
    <citation type="submission" date="2015-09" db="EMBL/GenBank/DDBJ databases">
        <authorList>
            <consortium name="Pathogen Informatics"/>
        </authorList>
    </citation>
    <scope>NUCLEOTIDE SEQUENCE [LARGE SCALE GENOMIC DNA]</scope>
    <source>
        <strain evidence="4 6">2789STDY5834962</strain>
    </source>
</reference>
<dbReference type="PROSITE" id="PS51186">
    <property type="entry name" value="GNAT"/>
    <property type="match status" value="1"/>
</dbReference>
<reference evidence="5" key="3">
    <citation type="submission" date="2022-11" db="EMBL/GenBank/DDBJ databases">
        <title>Draft genome sequence of Coprococcus comes strain 31264.</title>
        <authorList>
            <person name="Hisatomi A."/>
            <person name="Ohkuma M."/>
            <person name="Sakamoto M."/>
        </authorList>
    </citation>
    <scope>NUCLEOTIDE SEQUENCE</scope>
    <source>
        <strain evidence="5">JCM 31264</strain>
    </source>
</reference>
<evidence type="ECO:0000313" key="5">
    <source>
        <dbReference type="EMBL" id="GLG88222.1"/>
    </source>
</evidence>
<proteinExistence type="predicted"/>
<evidence type="ECO:0000313" key="4">
    <source>
        <dbReference type="EMBL" id="CUN12122.1"/>
    </source>
</evidence>
<dbReference type="Proteomes" id="UP001145109">
    <property type="component" value="Unassembled WGS sequence"/>
</dbReference>
<keyword evidence="2 4" id="KW-0012">Acyltransferase</keyword>
<evidence type="ECO:0000256" key="1">
    <source>
        <dbReference type="ARBA" id="ARBA00022679"/>
    </source>
</evidence>
<dbReference type="Gene3D" id="3.40.630.30">
    <property type="match status" value="1"/>
</dbReference>
<dbReference type="EMBL" id="BSCI01000020">
    <property type="protein sequence ID" value="GLG88222.1"/>
    <property type="molecule type" value="Genomic_DNA"/>
</dbReference>
<dbReference type="Proteomes" id="UP000095727">
    <property type="component" value="Unassembled WGS sequence"/>
</dbReference>
<evidence type="ECO:0000256" key="2">
    <source>
        <dbReference type="ARBA" id="ARBA00023315"/>
    </source>
</evidence>
<dbReference type="InterPro" id="IPR016181">
    <property type="entry name" value="Acyl_CoA_acyltransferase"/>
</dbReference>
<evidence type="ECO:0000313" key="6">
    <source>
        <dbReference type="Proteomes" id="UP000095727"/>
    </source>
</evidence>
<dbReference type="EMBL" id="CYXR01000026">
    <property type="protein sequence ID" value="CUN12122.1"/>
    <property type="molecule type" value="Genomic_DNA"/>
</dbReference>
<organism evidence="4 6">
    <name type="scientific">Coprococcus comes</name>
    <dbReference type="NCBI Taxonomy" id="410072"/>
    <lineage>
        <taxon>Bacteria</taxon>
        <taxon>Bacillati</taxon>
        <taxon>Bacillota</taxon>
        <taxon>Clostridia</taxon>
        <taxon>Lachnospirales</taxon>
        <taxon>Lachnospiraceae</taxon>
        <taxon>Coprococcus</taxon>
    </lineage>
</organism>
<dbReference type="AlphaFoldDB" id="A0A174E2F9"/>
<dbReference type="PANTHER" id="PTHR43072">
    <property type="entry name" value="N-ACETYLTRANSFERASE"/>
    <property type="match status" value="1"/>
</dbReference>
<dbReference type="InterPro" id="IPR000182">
    <property type="entry name" value="GNAT_dom"/>
</dbReference>
<reference evidence="5" key="2">
    <citation type="submission" date="2022-09" db="EMBL/GenBank/DDBJ databases">
        <title>Draft genome sequence of Coprococcus comes strain 31264.</title>
        <authorList>
            <person name="Atsushi H."/>
            <person name="Moriya O."/>
            <person name="Mitsuo S."/>
        </authorList>
    </citation>
    <scope>NUCLEOTIDE SEQUENCE</scope>
    <source>
        <strain evidence="5">JCM 31264</strain>
    </source>
</reference>
<dbReference type="RefSeq" id="WP_055158178.1">
    <property type="nucleotide sequence ID" value="NZ_BSCI01000020.1"/>
</dbReference>
<dbReference type="PANTHER" id="PTHR43072:SF23">
    <property type="entry name" value="UPF0039 PROTEIN C11D3.02C"/>
    <property type="match status" value="1"/>
</dbReference>
<evidence type="ECO:0000259" key="3">
    <source>
        <dbReference type="PROSITE" id="PS51186"/>
    </source>
</evidence>
<protein>
    <submittedName>
        <fullName evidence="5">GNAT family N-acetyltransferase</fullName>
    </submittedName>
    <submittedName>
        <fullName evidence="4">Phosphinothricin N-acetyltransferase</fullName>
        <ecNumber evidence="4">2.3.1.183</ecNumber>
    </submittedName>
</protein>
<dbReference type="SUPFAM" id="SSF55729">
    <property type="entry name" value="Acyl-CoA N-acyltransferases (Nat)"/>
    <property type="match status" value="1"/>
</dbReference>
<gene>
    <name evidence="4" type="primary">bar</name>
    <name evidence="5" type="ORF">comes_27690</name>
    <name evidence="4" type="ORF">ERS852574_02832</name>
</gene>
<dbReference type="CDD" id="cd04301">
    <property type="entry name" value="NAT_SF"/>
    <property type="match status" value="1"/>
</dbReference>
<keyword evidence="1 4" id="KW-0808">Transferase</keyword>
<dbReference type="Pfam" id="PF13420">
    <property type="entry name" value="Acetyltransf_4"/>
    <property type="match status" value="1"/>
</dbReference>
<dbReference type="GO" id="GO:0102971">
    <property type="term" value="F:phosphinothricin N-acetyltransferase activity"/>
    <property type="evidence" value="ECO:0007669"/>
    <property type="project" value="UniProtKB-EC"/>
</dbReference>
<sequence length="189" mass="21982">MDTNEIKIRPATEADAAEILNIYAPYITDTAITFEYDVPTLEEFTGRIRHTLEKYPYLVAVRDSEIIGYAYAGAFYGRAAYDWSAETTIYVKKGCSHSGVGKLLYQELETALKAQNIINLYACIGYPEEDDEYLTKNSKQFHEHLGYRLIGEFRKCGYKFGRWYHMVWMEKMIGEHPEKPEQVKRFSEI</sequence>
<accession>A0A174E2F9</accession>
<feature type="domain" description="N-acetyltransferase" evidence="3">
    <location>
        <begin position="6"/>
        <end position="174"/>
    </location>
</feature>
<name>A0A174E2F9_9FIRM</name>